<evidence type="ECO:0000313" key="1">
    <source>
        <dbReference type="EMBL" id="OOZ37155.1"/>
    </source>
</evidence>
<dbReference type="Proteomes" id="UP000190896">
    <property type="component" value="Unassembled WGS sequence"/>
</dbReference>
<evidence type="ECO:0000313" key="2">
    <source>
        <dbReference type="Proteomes" id="UP000190896"/>
    </source>
</evidence>
<dbReference type="AlphaFoldDB" id="A0A1T2KWE1"/>
<accession>A0A1T2KWE1</accession>
<keyword evidence="2" id="KW-1185">Reference proteome</keyword>
<comment type="caution">
    <text evidence="1">The sequence shown here is derived from an EMBL/GenBank/DDBJ whole genome shotgun (WGS) entry which is preliminary data.</text>
</comment>
<protein>
    <submittedName>
        <fullName evidence="1">Uncharacterized protein</fullName>
    </submittedName>
</protein>
<reference evidence="1 2" key="1">
    <citation type="submission" date="2016-11" db="EMBL/GenBank/DDBJ databases">
        <title>Mixed transmission modes and dynamic genome evolution in an obligate animal-bacterial symbiosis.</title>
        <authorList>
            <person name="Russell S.L."/>
            <person name="Corbett-Detig R.B."/>
            <person name="Cavanaugh C.M."/>
        </authorList>
    </citation>
    <scope>NUCLEOTIDE SEQUENCE [LARGE SCALE GENOMIC DNA]</scope>
    <source>
        <strain evidence="1">Se-Cadez</strain>
    </source>
</reference>
<organism evidence="1 2">
    <name type="scientific">Solemya velesiana gill symbiont</name>
    <dbReference type="NCBI Taxonomy" id="1918948"/>
    <lineage>
        <taxon>Bacteria</taxon>
        <taxon>Pseudomonadati</taxon>
        <taxon>Pseudomonadota</taxon>
        <taxon>Gammaproteobacteria</taxon>
        <taxon>sulfur-oxidizing symbionts</taxon>
    </lineage>
</organism>
<dbReference type="OrthoDB" id="8526680at2"/>
<sequence>MWESADGEFMGYNSCAVSTAEIKKRKQTSVAVSQKNGLYKIACGYEGGSKLIMRTRSVCRVPGVKTTGVVMRGECGANGKPCVVECD</sequence>
<dbReference type="RefSeq" id="WP_078486165.1">
    <property type="nucleotide sequence ID" value="NZ_MPRJ01000016.1"/>
</dbReference>
<name>A0A1T2KWE1_9GAMM</name>
<dbReference type="EMBL" id="MPRJ01000016">
    <property type="protein sequence ID" value="OOZ37155.1"/>
    <property type="molecule type" value="Genomic_DNA"/>
</dbReference>
<gene>
    <name evidence="1" type="ORF">BOW51_03645</name>
</gene>
<proteinExistence type="predicted"/>